<organism evidence="7 8">
    <name type="scientific">Engystomops pustulosus</name>
    <name type="common">Tungara frog</name>
    <name type="synonym">Physalaemus pustulosus</name>
    <dbReference type="NCBI Taxonomy" id="76066"/>
    <lineage>
        <taxon>Eukaryota</taxon>
        <taxon>Metazoa</taxon>
        <taxon>Chordata</taxon>
        <taxon>Craniata</taxon>
        <taxon>Vertebrata</taxon>
        <taxon>Euteleostomi</taxon>
        <taxon>Amphibia</taxon>
        <taxon>Batrachia</taxon>
        <taxon>Anura</taxon>
        <taxon>Neobatrachia</taxon>
        <taxon>Hyloidea</taxon>
        <taxon>Leptodactylidae</taxon>
        <taxon>Leiuperinae</taxon>
        <taxon>Engystomops</taxon>
    </lineage>
</organism>
<evidence type="ECO:0000313" key="8">
    <source>
        <dbReference type="Proteomes" id="UP000824782"/>
    </source>
</evidence>
<dbReference type="Pfam" id="PF04505">
    <property type="entry name" value="CD225"/>
    <property type="match status" value="1"/>
</dbReference>
<keyword evidence="5 6" id="KW-0472">Membrane</keyword>
<evidence type="ECO:0000256" key="3">
    <source>
        <dbReference type="ARBA" id="ARBA00022692"/>
    </source>
</evidence>
<evidence type="ECO:0000256" key="5">
    <source>
        <dbReference type="ARBA" id="ARBA00023136"/>
    </source>
</evidence>
<evidence type="ECO:0000256" key="6">
    <source>
        <dbReference type="SAM" id="Phobius"/>
    </source>
</evidence>
<dbReference type="PANTHER" id="PTHR14948:SF46">
    <property type="entry name" value="DISPANIN SUBFAMILY A MEMBER 2B-LIKE-RELATED"/>
    <property type="match status" value="1"/>
</dbReference>
<comment type="caution">
    <text evidence="7">The sequence shown here is derived from an EMBL/GenBank/DDBJ whole genome shotgun (WGS) entry which is preliminary data.</text>
</comment>
<dbReference type="InterPro" id="IPR007593">
    <property type="entry name" value="CD225/Dispanin_fam"/>
</dbReference>
<feature type="transmembrane region" description="Helical" evidence="6">
    <location>
        <begin position="88"/>
        <end position="113"/>
    </location>
</feature>
<feature type="transmembrane region" description="Helical" evidence="6">
    <location>
        <begin position="44"/>
        <end position="68"/>
    </location>
</feature>
<keyword evidence="3 6" id="KW-0812">Transmembrane</keyword>
<dbReference type="AlphaFoldDB" id="A0AAV6ZBV7"/>
<dbReference type="PANTHER" id="PTHR14948">
    <property type="entry name" value="NG5"/>
    <property type="match status" value="1"/>
</dbReference>
<protein>
    <submittedName>
        <fullName evidence="7">Uncharacterized protein</fullName>
    </submittedName>
</protein>
<keyword evidence="4 6" id="KW-1133">Transmembrane helix</keyword>
<name>A0AAV6ZBV7_ENGPU</name>
<sequence>MSQTPPPCQRKSSHIMVRASLHGWSGDRSEPPGTTMANIRQKDYLIWSIVSMVCCCCPLGLAALIFSVKSRNSSNENDSDGAVKHSRTSFQLNIAALVVGIIMIIIVIVYSIVIRSKVHA</sequence>
<keyword evidence="8" id="KW-1185">Reference proteome</keyword>
<dbReference type="GO" id="GO:0016020">
    <property type="term" value="C:membrane"/>
    <property type="evidence" value="ECO:0007669"/>
    <property type="project" value="UniProtKB-SubCell"/>
</dbReference>
<dbReference type="InterPro" id="IPR051423">
    <property type="entry name" value="CD225/Dispanin"/>
</dbReference>
<dbReference type="EMBL" id="WNYA01001918">
    <property type="protein sequence ID" value="KAG8544874.1"/>
    <property type="molecule type" value="Genomic_DNA"/>
</dbReference>
<reference evidence="7" key="1">
    <citation type="thesis" date="2020" institute="ProQuest LLC" country="789 East Eisenhower Parkway, Ann Arbor, MI, USA">
        <title>Comparative Genomics and Chromosome Evolution.</title>
        <authorList>
            <person name="Mudd A.B."/>
        </authorList>
    </citation>
    <scope>NUCLEOTIDE SEQUENCE</scope>
    <source>
        <strain evidence="7">237g6f4</strain>
        <tissue evidence="7">Blood</tissue>
    </source>
</reference>
<gene>
    <name evidence="7" type="ORF">GDO81_021682</name>
</gene>
<evidence type="ECO:0000256" key="4">
    <source>
        <dbReference type="ARBA" id="ARBA00022989"/>
    </source>
</evidence>
<evidence type="ECO:0000256" key="2">
    <source>
        <dbReference type="ARBA" id="ARBA00006843"/>
    </source>
</evidence>
<dbReference type="Proteomes" id="UP000824782">
    <property type="component" value="Unassembled WGS sequence"/>
</dbReference>
<proteinExistence type="inferred from homology"/>
<accession>A0AAV6ZBV7</accession>
<evidence type="ECO:0000313" key="7">
    <source>
        <dbReference type="EMBL" id="KAG8544874.1"/>
    </source>
</evidence>
<evidence type="ECO:0000256" key="1">
    <source>
        <dbReference type="ARBA" id="ARBA00004370"/>
    </source>
</evidence>
<comment type="similarity">
    <text evidence="2">Belongs to the CD225/Dispanin family.</text>
</comment>
<comment type="subcellular location">
    <subcellularLocation>
        <location evidence="1">Membrane</location>
    </subcellularLocation>
</comment>